<dbReference type="Proteomes" id="UP000765509">
    <property type="component" value="Unassembled WGS sequence"/>
</dbReference>
<sequence length="302" mass="33433">MLADKHTKNSCLLCDHSHHTARDNPVQDTLVRTPSWLIMMKAFLRRNGLHNPKLAGRNSSGRHHPMVTSLLDQSAVIIWPMKDGNGKRTFELGMIVTTSCHPWDSNVKQPTPGLRGTQWSKDLFRGKQKTIPFLISSFDSSELTPSQHNEPPIPPLSQSSKSQVPSHEDALTHEPEPEVAPTQSIEEPFGNHTNDFSLPIEPNPQNHLQQETPVPCMPGKQTLQQPTIGTSGNQWSEELFHAHPTTPHSIIIINDMPVGSPPPPPSTPSTVPSPDIPTTSSPWCKHPLIPTMRLGRNLTTCD</sequence>
<evidence type="ECO:0000313" key="3">
    <source>
        <dbReference type="Proteomes" id="UP000765509"/>
    </source>
</evidence>
<keyword evidence="3" id="KW-1185">Reference proteome</keyword>
<organism evidence="2 3">
    <name type="scientific">Austropuccinia psidii MF-1</name>
    <dbReference type="NCBI Taxonomy" id="1389203"/>
    <lineage>
        <taxon>Eukaryota</taxon>
        <taxon>Fungi</taxon>
        <taxon>Dikarya</taxon>
        <taxon>Basidiomycota</taxon>
        <taxon>Pucciniomycotina</taxon>
        <taxon>Pucciniomycetes</taxon>
        <taxon>Pucciniales</taxon>
        <taxon>Sphaerophragmiaceae</taxon>
        <taxon>Austropuccinia</taxon>
    </lineage>
</organism>
<feature type="compositionally biased region" description="Polar residues" evidence="1">
    <location>
        <begin position="181"/>
        <end position="196"/>
    </location>
</feature>
<dbReference type="AlphaFoldDB" id="A0A9Q3CXV2"/>
<protein>
    <submittedName>
        <fullName evidence="2">Uncharacterized protein</fullName>
    </submittedName>
</protein>
<name>A0A9Q3CXV2_9BASI</name>
<feature type="region of interest" description="Disordered" evidence="1">
    <location>
        <begin position="141"/>
        <end position="208"/>
    </location>
</feature>
<accession>A0A9Q3CXV2</accession>
<evidence type="ECO:0000256" key="1">
    <source>
        <dbReference type="SAM" id="MobiDB-lite"/>
    </source>
</evidence>
<feature type="compositionally biased region" description="Low complexity" evidence="1">
    <location>
        <begin position="268"/>
        <end position="282"/>
    </location>
</feature>
<feature type="compositionally biased region" description="Basic and acidic residues" evidence="1">
    <location>
        <begin position="166"/>
        <end position="176"/>
    </location>
</feature>
<gene>
    <name evidence="2" type="ORF">O181_030067</name>
</gene>
<feature type="region of interest" description="Disordered" evidence="1">
    <location>
        <begin position="257"/>
        <end position="283"/>
    </location>
</feature>
<proteinExistence type="predicted"/>
<dbReference type="EMBL" id="AVOT02010540">
    <property type="protein sequence ID" value="MBW0490352.1"/>
    <property type="molecule type" value="Genomic_DNA"/>
</dbReference>
<feature type="compositionally biased region" description="Polar residues" evidence="1">
    <location>
        <begin position="156"/>
        <end position="165"/>
    </location>
</feature>
<reference evidence="2" key="1">
    <citation type="submission" date="2021-03" db="EMBL/GenBank/DDBJ databases">
        <title>Draft genome sequence of rust myrtle Austropuccinia psidii MF-1, a brazilian biotype.</title>
        <authorList>
            <person name="Quecine M.C."/>
            <person name="Pachon D.M.R."/>
            <person name="Bonatelli M.L."/>
            <person name="Correr F.H."/>
            <person name="Franceschini L.M."/>
            <person name="Leite T.F."/>
            <person name="Margarido G.R.A."/>
            <person name="Almeida C.A."/>
            <person name="Ferrarezi J.A."/>
            <person name="Labate C.A."/>
        </authorList>
    </citation>
    <scope>NUCLEOTIDE SEQUENCE</scope>
    <source>
        <strain evidence="2">MF-1</strain>
    </source>
</reference>
<evidence type="ECO:0000313" key="2">
    <source>
        <dbReference type="EMBL" id="MBW0490352.1"/>
    </source>
</evidence>
<comment type="caution">
    <text evidence="2">The sequence shown here is derived from an EMBL/GenBank/DDBJ whole genome shotgun (WGS) entry which is preliminary data.</text>
</comment>